<evidence type="ECO:0000313" key="2">
    <source>
        <dbReference type="Proteomes" id="UP000252519"/>
    </source>
</evidence>
<reference evidence="1 2" key="1">
    <citation type="submission" date="2014-10" db="EMBL/GenBank/DDBJ databases">
        <title>Draft genome of the hookworm Ancylostoma caninum.</title>
        <authorList>
            <person name="Mitreva M."/>
        </authorList>
    </citation>
    <scope>NUCLEOTIDE SEQUENCE [LARGE SCALE GENOMIC DNA]</scope>
    <source>
        <strain evidence="1 2">Baltimore</strain>
    </source>
</reference>
<organism evidence="1 2">
    <name type="scientific">Ancylostoma caninum</name>
    <name type="common">Dog hookworm</name>
    <dbReference type="NCBI Taxonomy" id="29170"/>
    <lineage>
        <taxon>Eukaryota</taxon>
        <taxon>Metazoa</taxon>
        <taxon>Ecdysozoa</taxon>
        <taxon>Nematoda</taxon>
        <taxon>Chromadorea</taxon>
        <taxon>Rhabditida</taxon>
        <taxon>Rhabditina</taxon>
        <taxon>Rhabditomorpha</taxon>
        <taxon>Strongyloidea</taxon>
        <taxon>Ancylostomatidae</taxon>
        <taxon>Ancylostomatinae</taxon>
        <taxon>Ancylostoma</taxon>
    </lineage>
</organism>
<gene>
    <name evidence="1" type="ORF">ANCCAN_23853</name>
</gene>
<keyword evidence="2" id="KW-1185">Reference proteome</keyword>
<proteinExistence type="predicted"/>
<evidence type="ECO:0000313" key="1">
    <source>
        <dbReference type="EMBL" id="RCN30372.1"/>
    </source>
</evidence>
<dbReference type="AlphaFoldDB" id="A0A368FE94"/>
<protein>
    <submittedName>
        <fullName evidence="1">Uncharacterized protein</fullName>
    </submittedName>
</protein>
<comment type="caution">
    <text evidence="1">The sequence shown here is derived from an EMBL/GenBank/DDBJ whole genome shotgun (WGS) entry which is preliminary data.</text>
</comment>
<sequence>MGYNKRALQAETPAVSLLEESVNATLLDMELTGDDLVTIWLEDGIINELLDQVDWTFEWMNEQLPVTSPVIPPDSREFLTTLCTQCYFQVNVGARGRPSLTATNSSLVLEK</sequence>
<accession>A0A368FE94</accession>
<name>A0A368FE94_ANCCA</name>
<dbReference type="OrthoDB" id="5788395at2759"/>
<dbReference type="Proteomes" id="UP000252519">
    <property type="component" value="Unassembled WGS sequence"/>
</dbReference>
<dbReference type="EMBL" id="JOJR01001573">
    <property type="protein sequence ID" value="RCN30372.1"/>
    <property type="molecule type" value="Genomic_DNA"/>
</dbReference>